<dbReference type="InterPro" id="IPR027598">
    <property type="entry name" value="Amphi-Trp_dom"/>
</dbReference>
<dbReference type="EMBL" id="VLLF01000001">
    <property type="protein sequence ID" value="TWI92871.1"/>
    <property type="molecule type" value="Genomic_DNA"/>
</dbReference>
<name>A0A562TGX8_9HYPH</name>
<evidence type="ECO:0000313" key="1">
    <source>
        <dbReference type="EMBL" id="TWI92871.1"/>
    </source>
</evidence>
<organism evidence="1 2">
    <name type="scientific">Roseibium hamelinense</name>
    <dbReference type="NCBI Taxonomy" id="150831"/>
    <lineage>
        <taxon>Bacteria</taxon>
        <taxon>Pseudomonadati</taxon>
        <taxon>Pseudomonadota</taxon>
        <taxon>Alphaproteobacteria</taxon>
        <taxon>Hyphomicrobiales</taxon>
        <taxon>Stappiaceae</taxon>
        <taxon>Roseibium</taxon>
    </lineage>
</organism>
<accession>A0A562TGX8</accession>
<protein>
    <submittedName>
        <fullName evidence="1">Amphi-Trp domain-containing protein</fullName>
    </submittedName>
</protein>
<gene>
    <name evidence="1" type="ORF">JM93_00423</name>
</gene>
<dbReference type="AlphaFoldDB" id="A0A562TGX8"/>
<dbReference type="NCBIfam" id="TIGR04354">
    <property type="entry name" value="amphi-Trp"/>
    <property type="match status" value="1"/>
</dbReference>
<dbReference type="Proteomes" id="UP000320593">
    <property type="component" value="Unassembled WGS sequence"/>
</dbReference>
<evidence type="ECO:0000313" key="2">
    <source>
        <dbReference type="Proteomes" id="UP000320593"/>
    </source>
</evidence>
<sequence length="90" mass="10132">MMERKDRFRHESLQDKKSIQQLLNAISKGIAKGEISFSDEEGGIVLEPDGLMNLKVTASNDDNRCRIDVRVTWTPETNGKKDTGKLKVKA</sequence>
<proteinExistence type="predicted"/>
<dbReference type="RefSeq" id="WP_145340402.1">
    <property type="nucleotide sequence ID" value="NZ_SMLY01000087.1"/>
</dbReference>
<keyword evidence="2" id="KW-1185">Reference proteome</keyword>
<comment type="caution">
    <text evidence="1">The sequence shown here is derived from an EMBL/GenBank/DDBJ whole genome shotgun (WGS) entry which is preliminary data.</text>
</comment>
<reference evidence="1 2" key="1">
    <citation type="submission" date="2019-07" db="EMBL/GenBank/DDBJ databases">
        <title>Genomic Encyclopedia of Archaeal and Bacterial Type Strains, Phase II (KMG-II): from individual species to whole genera.</title>
        <authorList>
            <person name="Goeker M."/>
        </authorList>
    </citation>
    <scope>NUCLEOTIDE SEQUENCE [LARGE SCALE GENOMIC DNA]</scope>
    <source>
        <strain evidence="1 2">ATCC BAA-252</strain>
    </source>
</reference>
<dbReference type="OrthoDB" id="5422838at2"/>